<reference evidence="9" key="1">
    <citation type="submission" date="2022-01" db="EMBL/GenBank/DDBJ databases">
        <authorList>
            <person name="King R."/>
        </authorList>
    </citation>
    <scope>NUCLEOTIDE SEQUENCE</scope>
</reference>
<evidence type="ECO:0000259" key="8">
    <source>
        <dbReference type="Pfam" id="PF16213"/>
    </source>
</evidence>
<feature type="domain" description="Mon2 C-terminal" evidence="7">
    <location>
        <begin position="919"/>
        <end position="1153"/>
    </location>
</feature>
<dbReference type="SUPFAM" id="SSF48371">
    <property type="entry name" value="ARM repeat"/>
    <property type="match status" value="2"/>
</dbReference>
<protein>
    <recommendedName>
        <fullName evidence="2">Protein MON2 homolog</fullName>
    </recommendedName>
</protein>
<feature type="domain" description="Mon2/Sec7/BIG1-like HUS" evidence="6">
    <location>
        <begin position="217"/>
        <end position="389"/>
    </location>
</feature>
<proteinExistence type="inferred from homology"/>
<evidence type="ECO:0000259" key="7">
    <source>
        <dbReference type="Pfam" id="PF16206"/>
    </source>
</evidence>
<evidence type="ECO:0000256" key="1">
    <source>
        <dbReference type="ARBA" id="ARBA00008144"/>
    </source>
</evidence>
<dbReference type="InterPro" id="IPR032691">
    <property type="entry name" value="Mon2/Sec7/BIG1-like_HUS"/>
</dbReference>
<feature type="domain" description="Mon2 C-terminal" evidence="7">
    <location>
        <begin position="1162"/>
        <end position="1640"/>
    </location>
</feature>
<evidence type="ECO:0000256" key="2">
    <source>
        <dbReference type="ARBA" id="ARBA00017134"/>
    </source>
</evidence>
<dbReference type="InterPro" id="IPR016024">
    <property type="entry name" value="ARM-type_fold"/>
</dbReference>
<feature type="domain" description="Mon2/Sec7/BIG1-like dimerisation and cyclophilin-binding" evidence="8">
    <location>
        <begin position="14"/>
        <end position="185"/>
    </location>
</feature>
<gene>
    <name evidence="9" type="ORF">CHIRRI_LOCUS1880</name>
</gene>
<sequence>MMSFVGNGTTGTEAAQKFLESLQNDFRNLSAETKKKNPQIKESCEEAIQKLKSAAANPQTPVSYVVNQILYPLVQGCESKDLKIIKFCLGMMQRLITQQVVDQKGARYITDTLWMLMENGIEEVKVLQSVTLLLTTNSVVHGETLAKTLVLCFRLHFTKDSTTINTAGATVRQLVSLVFERALVEQEESKDEEVREVNLEELKMSHGMAPKGLKTCASDAFLLFQDLVQLVNADQPYWLLGMTEMTRTFGLELLESVLTNFSSVFYKNPEFSFLLKERVCALVIKLFSPNIKYRNVVVPTQPSAPHDKPYFPISMRLLRVVSILIQKYHQLLITECEIFLSLIVKFLDPDKPTWQRSLALEVLHKMTVQPELLVSFCRCYDLKDHSTKIFQDIINSLGAYVQSLFASPQMMGAGGNLQSTPPAILAGLQVGSGMSPQSGFFFRGVWLPLVMTFPTGQSKSFYLEMLEKTEPPVIPDGYGISIAYACLLDIVRSISLAINGPSILGEEKPVPYKSRVSEEDRILHCQIINSSWCGLLAGLTPLIDASTDEAMAECVLKSMQNYAALCGMLDLSTPRDSFVTAICKASLPPHYALSVLNIGYQGMNMKGSVMRTGSQDMGNQYMHPQMHDDNQQRFPIVAVGTPLPTSSLQPGAHQGPVMLTAKNLQCMRAILHLAHCHGGILGSSFFIVLATLQHLAWILGLKPSTGGSLQATQKPMADTNSITQVMADLPVLSTMLSQLFESSQYLDDVALHHLIDALCKLSHESMELAYNNREPSLFAVAKLLETGLVNLNRIEVLWRPLTNHLLEICIHPHSCMRLWGVEAITYLVKAALQYKYEVPLKDNMKLQTLLLGPLSELSSIPHGDVRQRQLECVLQVLNGTGEILTYGWPLILGIIGTFNDHHGEALIRIAFQCLQLVVTDFLPVMPWRCLPLCVNTAAKFGSQMQELNISLTAVGLMWNISDYFNQNQDRLSQNVGDDISVLPDFPHTLNMPHFDKLWMVLYARLGDLCVDPRPAVRKSAGQTLFSTITAHGNLLNHPTWQAVMWQVLFPLLDKVRTASNSASNEKVDTSGNILIHHSRNTAQKQWAETQVLTLSGVSRVFITKFKLLQTIGDFPRACSLLLEFIECSALSKSNEVSLAALKSFQEILYNKSINLTKTSGENDDLWNGAWRVWLNVGVESTKLSMGDSEKSSDEIYIPSQAFLTALVQIFPALFQHIHSHFTEEDLRKLCDVLMNAVMVPVHSDSNHLIMSAMSDSLLTPLHDGILDCMELLQKEAISGTTPLNTITCAVFKQLLSFSRFACTPPYFESRKRNMPQNTMEWVSMNYIPFGEKSMSVAVKLYQQTASDERVIEGQILHEIIKALSLPLSLKYKCMSSSTWKLAVTSLMSVLHYGLPVARKNTKEFANMWNDLSDTLDKFLFPKSVCQIEDRGLDELVLDEAIDCQIIEQLRDEVLTYSSEIPHQFILNVVVLLNKGSIHSTATNTNPNPGCDVELKLREEFAKTCFETLLQFSLLEDNVSKEMTGIQLTNSEGGVAGQLAITALLHRFEEVLKKFNDDERQSGKCPLPRYRLSEISFVLKAVATLIISMKKAPPTKVGKTAWEQLIGLYPYLVDCTTTSSQEVSRSLREALLQYCDLLNPPPNSIQLNGNLPANGLSSSHC</sequence>
<evidence type="ECO:0000313" key="9">
    <source>
        <dbReference type="EMBL" id="CAG9798905.1"/>
    </source>
</evidence>
<comment type="similarity">
    <text evidence="1">Belongs to the MON2 family.</text>
</comment>
<evidence type="ECO:0000259" key="5">
    <source>
        <dbReference type="Pfam" id="PF09324"/>
    </source>
</evidence>
<dbReference type="InterPro" id="IPR032629">
    <property type="entry name" value="DCB_dom"/>
</dbReference>
<dbReference type="InterPro" id="IPR015403">
    <property type="entry name" value="Mon2/Sec7/BIG1-like_HDS"/>
</dbReference>
<keyword evidence="10" id="KW-1185">Reference proteome</keyword>
<dbReference type="Proteomes" id="UP001153620">
    <property type="component" value="Chromosome 1"/>
</dbReference>
<evidence type="ECO:0000259" key="6">
    <source>
        <dbReference type="Pfam" id="PF12783"/>
    </source>
</evidence>
<evidence type="ECO:0000313" key="10">
    <source>
        <dbReference type="Proteomes" id="UP001153620"/>
    </source>
</evidence>
<dbReference type="Pfam" id="PF16206">
    <property type="entry name" value="Mon2_C"/>
    <property type="match status" value="2"/>
</dbReference>
<keyword evidence="3" id="KW-0813">Transport</keyword>
<dbReference type="GO" id="GO:0015031">
    <property type="term" value="P:protein transport"/>
    <property type="evidence" value="ECO:0007669"/>
    <property type="project" value="UniProtKB-KW"/>
</dbReference>
<dbReference type="Pfam" id="PF09324">
    <property type="entry name" value="Sec7-like_HDS"/>
    <property type="match status" value="1"/>
</dbReference>
<organism evidence="9 10">
    <name type="scientific">Chironomus riparius</name>
    <dbReference type="NCBI Taxonomy" id="315576"/>
    <lineage>
        <taxon>Eukaryota</taxon>
        <taxon>Metazoa</taxon>
        <taxon>Ecdysozoa</taxon>
        <taxon>Arthropoda</taxon>
        <taxon>Hexapoda</taxon>
        <taxon>Insecta</taxon>
        <taxon>Pterygota</taxon>
        <taxon>Neoptera</taxon>
        <taxon>Endopterygota</taxon>
        <taxon>Diptera</taxon>
        <taxon>Nematocera</taxon>
        <taxon>Chironomoidea</taxon>
        <taxon>Chironomidae</taxon>
        <taxon>Chironominae</taxon>
        <taxon>Chironomus</taxon>
    </lineage>
</organism>
<dbReference type="EMBL" id="OU895877">
    <property type="protein sequence ID" value="CAG9798905.1"/>
    <property type="molecule type" value="Genomic_DNA"/>
</dbReference>
<dbReference type="Pfam" id="PF12783">
    <property type="entry name" value="Sec7-like_HUS"/>
    <property type="match status" value="1"/>
</dbReference>
<reference evidence="9" key="2">
    <citation type="submission" date="2022-10" db="EMBL/GenBank/DDBJ databases">
        <authorList>
            <consortium name="ENA_rothamsted_submissions"/>
            <consortium name="culmorum"/>
            <person name="King R."/>
        </authorList>
    </citation>
    <scope>NUCLEOTIDE SEQUENCE</scope>
</reference>
<feature type="domain" description="Mon2/Sec7/BIG1-like HDS" evidence="5">
    <location>
        <begin position="837"/>
        <end position="915"/>
    </location>
</feature>
<dbReference type="Pfam" id="PF16213">
    <property type="entry name" value="DCB"/>
    <property type="match status" value="1"/>
</dbReference>
<dbReference type="PANTHER" id="PTHR10663:SF333">
    <property type="entry name" value="PROTEIN MON2 HOMOLOG"/>
    <property type="match status" value="1"/>
</dbReference>
<dbReference type="PANTHER" id="PTHR10663">
    <property type="entry name" value="GUANYL-NUCLEOTIDE EXCHANGE FACTOR"/>
    <property type="match status" value="1"/>
</dbReference>
<accession>A0A9N9RL37</accession>
<dbReference type="OrthoDB" id="294853at2759"/>
<name>A0A9N9RL37_9DIPT</name>
<dbReference type="InterPro" id="IPR032817">
    <property type="entry name" value="Mon2_C"/>
</dbReference>
<evidence type="ECO:0000256" key="3">
    <source>
        <dbReference type="ARBA" id="ARBA00022448"/>
    </source>
</evidence>
<keyword evidence="4" id="KW-0653">Protein transport</keyword>
<evidence type="ECO:0000256" key="4">
    <source>
        <dbReference type="ARBA" id="ARBA00022927"/>
    </source>
</evidence>